<dbReference type="InterPro" id="IPR011006">
    <property type="entry name" value="CheY-like_superfamily"/>
</dbReference>
<evidence type="ECO:0000313" key="4">
    <source>
        <dbReference type="Proteomes" id="UP000036959"/>
    </source>
</evidence>
<dbReference type="SUPFAM" id="SSF52172">
    <property type="entry name" value="CheY-like"/>
    <property type="match status" value="1"/>
</dbReference>
<evidence type="ECO:0000313" key="3">
    <source>
        <dbReference type="EMBL" id="KND60255.1"/>
    </source>
</evidence>
<dbReference type="Pfam" id="PF00072">
    <property type="entry name" value="Response_reg"/>
    <property type="match status" value="1"/>
</dbReference>
<dbReference type="GO" id="GO:0000160">
    <property type="term" value="P:phosphorelay signal transduction system"/>
    <property type="evidence" value="ECO:0007669"/>
    <property type="project" value="InterPro"/>
</dbReference>
<gene>
    <name evidence="3" type="ORF">BVER_02577</name>
</gene>
<dbReference type="PROSITE" id="PS50110">
    <property type="entry name" value="RESPONSE_REGULATORY"/>
    <property type="match status" value="1"/>
</dbReference>
<reference evidence="4" key="1">
    <citation type="submission" date="2015-06" db="EMBL/GenBank/DDBJ databases">
        <title>Comparative genomics of Burkholderia leaf nodule symbionts.</title>
        <authorList>
            <person name="Carlier A."/>
            <person name="Eberl L."/>
            <person name="Pinto-Carbo M."/>
        </authorList>
    </citation>
    <scope>NUCLEOTIDE SEQUENCE [LARGE SCALE GENOMIC DNA]</scope>
    <source>
        <strain evidence="4">UZHbot4</strain>
    </source>
</reference>
<feature type="domain" description="Response regulatory" evidence="2">
    <location>
        <begin position="55"/>
        <end position="176"/>
    </location>
</feature>
<organism evidence="3 4">
    <name type="scientific">Candidatus Burkholderia verschuerenii</name>
    <dbReference type="NCBI Taxonomy" id="242163"/>
    <lineage>
        <taxon>Bacteria</taxon>
        <taxon>Pseudomonadati</taxon>
        <taxon>Pseudomonadota</taxon>
        <taxon>Betaproteobacteria</taxon>
        <taxon>Burkholderiales</taxon>
        <taxon>Burkholderiaceae</taxon>
        <taxon>Burkholderia</taxon>
    </lineage>
</organism>
<evidence type="ECO:0000259" key="2">
    <source>
        <dbReference type="PROSITE" id="PS50110"/>
    </source>
</evidence>
<keyword evidence="4" id="KW-1185">Reference proteome</keyword>
<dbReference type="EMBL" id="LFJJ01000073">
    <property type="protein sequence ID" value="KND60255.1"/>
    <property type="molecule type" value="Genomic_DNA"/>
</dbReference>
<dbReference type="Proteomes" id="UP000036959">
    <property type="component" value="Unassembled WGS sequence"/>
</dbReference>
<keyword evidence="1" id="KW-0597">Phosphoprotein</keyword>
<dbReference type="CDD" id="cd00156">
    <property type="entry name" value="REC"/>
    <property type="match status" value="1"/>
</dbReference>
<dbReference type="InterPro" id="IPR001789">
    <property type="entry name" value="Sig_transdc_resp-reg_receiver"/>
</dbReference>
<dbReference type="AlphaFoldDB" id="A0A0L0MDB3"/>
<dbReference type="SMART" id="SM00448">
    <property type="entry name" value="REC"/>
    <property type="match status" value="1"/>
</dbReference>
<dbReference type="Gene3D" id="3.40.50.2300">
    <property type="match status" value="1"/>
</dbReference>
<comment type="caution">
    <text evidence="3">The sequence shown here is derived from an EMBL/GenBank/DDBJ whole genome shotgun (WGS) entry which is preliminary data.</text>
</comment>
<feature type="modified residue" description="4-aspartylphosphate" evidence="1">
    <location>
        <position position="106"/>
    </location>
</feature>
<accession>A0A0L0MDB3</accession>
<protein>
    <submittedName>
        <fullName evidence="3">Two-component hybrid sensor and regulator</fullName>
    </submittedName>
</protein>
<dbReference type="RefSeq" id="WP_232316550.1">
    <property type="nucleotide sequence ID" value="NZ_LFJJ01000073.1"/>
</dbReference>
<proteinExistence type="predicted"/>
<name>A0A0L0MDB3_9BURK</name>
<evidence type="ECO:0000256" key="1">
    <source>
        <dbReference type="PROSITE-ProRule" id="PRU00169"/>
    </source>
</evidence>
<sequence>MQRIQSILPRHHLAFSTRVGRGSRFSVYVPATMPGVTAMPKRIDPADRHDLQGVYAIVCDDEPVLLQGLAQLFRGAGALVDTVSCMAETESLLENTAREPDIVITDIRLRNNETGIKVAERIRAFWESNIPVVFVTGELIGRKALVEFPEPYVLIGKSTSARNMIDSAAHLIGADI</sequence>